<protein>
    <submittedName>
        <fullName evidence="3">SDR family oxidoreductase</fullName>
    </submittedName>
</protein>
<comment type="similarity">
    <text evidence="1">Belongs to the short-chain dehydrogenases/reductases (SDR) family.</text>
</comment>
<organism evidence="3 4">
    <name type="scientific">Rhizobium bangladeshense</name>
    <dbReference type="NCBI Taxonomy" id="1138189"/>
    <lineage>
        <taxon>Bacteria</taxon>
        <taxon>Pseudomonadati</taxon>
        <taxon>Pseudomonadota</taxon>
        <taxon>Alphaproteobacteria</taxon>
        <taxon>Hyphomicrobiales</taxon>
        <taxon>Rhizobiaceae</taxon>
        <taxon>Rhizobium/Agrobacterium group</taxon>
        <taxon>Rhizobium</taxon>
    </lineage>
</organism>
<dbReference type="InterPro" id="IPR036291">
    <property type="entry name" value="NAD(P)-bd_dom_sf"/>
</dbReference>
<reference evidence="3 4" key="1">
    <citation type="submission" date="2020-06" db="EMBL/GenBank/DDBJ databases">
        <title>Global-level population genomics: horizontal gene transfer, symbiosis and evolution in Rhizobia.</title>
        <authorList>
            <person name="Gai Y."/>
        </authorList>
    </citation>
    <scope>NUCLEOTIDE SEQUENCE [LARGE SCALE GENOMIC DNA]</scope>
    <source>
        <strain evidence="3 4">PLR6_1b</strain>
    </source>
</reference>
<evidence type="ECO:0000256" key="1">
    <source>
        <dbReference type="ARBA" id="ARBA00006484"/>
    </source>
</evidence>
<proteinExistence type="inferred from homology"/>
<dbReference type="InterPro" id="IPR002347">
    <property type="entry name" value="SDR_fam"/>
</dbReference>
<keyword evidence="2" id="KW-0560">Oxidoreductase</keyword>
<comment type="caution">
    <text evidence="3">The sequence shown here is derived from an EMBL/GenBank/DDBJ whole genome shotgun (WGS) entry which is preliminary data.</text>
</comment>
<dbReference type="SUPFAM" id="SSF51735">
    <property type="entry name" value="NAD(P)-binding Rossmann-fold domains"/>
    <property type="match status" value="1"/>
</dbReference>
<dbReference type="PANTHER" id="PTHR24321:SF8">
    <property type="entry name" value="ESTRADIOL 17-BETA-DEHYDROGENASE 8-RELATED"/>
    <property type="match status" value="1"/>
</dbReference>
<dbReference type="EMBL" id="JABTXI010000014">
    <property type="protein sequence ID" value="MBY3593693.1"/>
    <property type="molecule type" value="Genomic_DNA"/>
</dbReference>
<dbReference type="PRINTS" id="PR00080">
    <property type="entry name" value="SDRFAMILY"/>
</dbReference>
<evidence type="ECO:0000256" key="2">
    <source>
        <dbReference type="ARBA" id="ARBA00023002"/>
    </source>
</evidence>
<sequence length="255" mass="25779">MTLLNDKVAIITGASSGIGRAAAKVFAREGAKLVINGRRQDALDAVVANIEAEGGSAVAVAGDVRDEALQASLVETAVSRFGRLDIAFNNAGVVGQMVSVAGLSLEGWRETIETNLTAAFLGAKHQSQAMGEGGGSLIFTSTFVGHTAGMPGMGAYAASKAGLIGLVQVLAAELASRNIRVNALLPGGTDTPASITNAPDATAEVLAFVNGLHALKRMAQPEEIANAALFLASDLSSFVTGTAMLADGGVSISRT</sequence>
<evidence type="ECO:0000313" key="3">
    <source>
        <dbReference type="EMBL" id="MBY3593693.1"/>
    </source>
</evidence>
<keyword evidence="4" id="KW-1185">Reference proteome</keyword>
<dbReference type="PRINTS" id="PR00081">
    <property type="entry name" value="GDHRDH"/>
</dbReference>
<accession>A0ABS7LSM8</accession>
<evidence type="ECO:0000313" key="4">
    <source>
        <dbReference type="Proteomes" id="UP000720124"/>
    </source>
</evidence>
<dbReference type="Proteomes" id="UP000720124">
    <property type="component" value="Unassembled WGS sequence"/>
</dbReference>
<dbReference type="PANTHER" id="PTHR24321">
    <property type="entry name" value="DEHYDROGENASES, SHORT CHAIN"/>
    <property type="match status" value="1"/>
</dbReference>
<dbReference type="CDD" id="cd05233">
    <property type="entry name" value="SDR_c"/>
    <property type="match status" value="1"/>
</dbReference>
<dbReference type="Pfam" id="PF13561">
    <property type="entry name" value="adh_short_C2"/>
    <property type="match status" value="1"/>
</dbReference>
<dbReference type="NCBIfam" id="NF005681">
    <property type="entry name" value="PRK07478.1"/>
    <property type="match status" value="1"/>
</dbReference>
<dbReference type="Gene3D" id="3.40.50.720">
    <property type="entry name" value="NAD(P)-binding Rossmann-like Domain"/>
    <property type="match status" value="1"/>
</dbReference>
<dbReference type="RefSeq" id="WP_207607047.1">
    <property type="nucleotide sequence ID" value="NZ_CP071618.1"/>
</dbReference>
<gene>
    <name evidence="3" type="ORF">HJA87_27975</name>
</gene>
<name>A0ABS7LSM8_9HYPH</name>